<dbReference type="EMBL" id="VEVO01000012">
    <property type="protein sequence ID" value="KAF0034277.1"/>
    <property type="molecule type" value="Genomic_DNA"/>
</dbReference>
<gene>
    <name evidence="1" type="ORF">F2P81_014343</name>
</gene>
<reference evidence="1 2" key="1">
    <citation type="submission" date="2019-06" db="EMBL/GenBank/DDBJ databases">
        <title>Draft genomes of female and male turbot (Scophthalmus maximus).</title>
        <authorList>
            <person name="Xu H."/>
            <person name="Xu X.-W."/>
            <person name="Shao C."/>
            <person name="Chen S."/>
        </authorList>
    </citation>
    <scope>NUCLEOTIDE SEQUENCE [LARGE SCALE GENOMIC DNA]</scope>
    <source>
        <strain evidence="1">Ysfricsl-2016a</strain>
        <tissue evidence="1">Blood</tissue>
    </source>
</reference>
<dbReference type="Proteomes" id="UP000438429">
    <property type="component" value="Unassembled WGS sequence"/>
</dbReference>
<dbReference type="AlphaFoldDB" id="A0A6A4SM48"/>
<protein>
    <submittedName>
        <fullName evidence="1">Uncharacterized protein</fullName>
    </submittedName>
</protein>
<evidence type="ECO:0000313" key="1">
    <source>
        <dbReference type="EMBL" id="KAF0034277.1"/>
    </source>
</evidence>
<evidence type="ECO:0000313" key="2">
    <source>
        <dbReference type="Proteomes" id="UP000438429"/>
    </source>
</evidence>
<sequence>MCVLVFAQREEFDERSDSGFRLMRGREKKRNKGRVMNNIRCRRGRITRIFLSDQNNALFLLLLLQKLHSVRPSTEEESSEWDTRHVSIQKQI</sequence>
<accession>A0A6A4SM48</accession>
<organism evidence="1 2">
    <name type="scientific">Scophthalmus maximus</name>
    <name type="common">Turbot</name>
    <name type="synonym">Psetta maxima</name>
    <dbReference type="NCBI Taxonomy" id="52904"/>
    <lineage>
        <taxon>Eukaryota</taxon>
        <taxon>Metazoa</taxon>
        <taxon>Chordata</taxon>
        <taxon>Craniata</taxon>
        <taxon>Vertebrata</taxon>
        <taxon>Euteleostomi</taxon>
        <taxon>Actinopterygii</taxon>
        <taxon>Neopterygii</taxon>
        <taxon>Teleostei</taxon>
        <taxon>Neoteleostei</taxon>
        <taxon>Acanthomorphata</taxon>
        <taxon>Carangaria</taxon>
        <taxon>Pleuronectiformes</taxon>
        <taxon>Pleuronectoidei</taxon>
        <taxon>Scophthalmidae</taxon>
        <taxon>Scophthalmus</taxon>
    </lineage>
</organism>
<comment type="caution">
    <text evidence="1">The sequence shown here is derived from an EMBL/GenBank/DDBJ whole genome shotgun (WGS) entry which is preliminary data.</text>
</comment>
<proteinExistence type="predicted"/>
<name>A0A6A4SM48_SCOMX</name>